<evidence type="ECO:0000313" key="3">
    <source>
        <dbReference type="Proteomes" id="UP000315783"/>
    </source>
</evidence>
<dbReference type="EMBL" id="SPUK01000015">
    <property type="protein sequence ID" value="TQV92285.1"/>
    <property type="molecule type" value="Genomic_DNA"/>
</dbReference>
<evidence type="ECO:0000313" key="2">
    <source>
        <dbReference type="EMBL" id="TQV92285.1"/>
    </source>
</evidence>
<feature type="compositionally biased region" description="Basic and acidic residues" evidence="1">
    <location>
        <begin position="55"/>
        <end position="71"/>
    </location>
</feature>
<proteinExistence type="predicted"/>
<dbReference type="AlphaFoldDB" id="A0A545US66"/>
<keyword evidence="3" id="KW-1185">Reference proteome</keyword>
<evidence type="ECO:0000256" key="1">
    <source>
        <dbReference type="SAM" id="MobiDB-lite"/>
    </source>
</evidence>
<name>A0A545US66_9HYPO</name>
<gene>
    <name evidence="2" type="ORF">IF1G_08803</name>
</gene>
<accession>A0A545US66</accession>
<feature type="region of interest" description="Disordered" evidence="1">
    <location>
        <begin position="51"/>
        <end position="71"/>
    </location>
</feature>
<protein>
    <submittedName>
        <fullName evidence="2">Uncharacterized protein</fullName>
    </submittedName>
</protein>
<organism evidence="2 3">
    <name type="scientific">Cordyceps javanica</name>
    <dbReference type="NCBI Taxonomy" id="43265"/>
    <lineage>
        <taxon>Eukaryota</taxon>
        <taxon>Fungi</taxon>
        <taxon>Dikarya</taxon>
        <taxon>Ascomycota</taxon>
        <taxon>Pezizomycotina</taxon>
        <taxon>Sordariomycetes</taxon>
        <taxon>Hypocreomycetidae</taxon>
        <taxon>Hypocreales</taxon>
        <taxon>Cordycipitaceae</taxon>
        <taxon>Cordyceps</taxon>
    </lineage>
</organism>
<sequence length="71" mass="8296">MGRWKRGGAESAAYSGKRLLPREARECGLVVVMLAFVGGVEWCRRRDRGRRRDGRRFGENGKRKFEREIKK</sequence>
<dbReference type="Proteomes" id="UP000315783">
    <property type="component" value="Unassembled WGS sequence"/>
</dbReference>
<comment type="caution">
    <text evidence="2">The sequence shown here is derived from an EMBL/GenBank/DDBJ whole genome shotgun (WGS) entry which is preliminary data.</text>
</comment>
<reference evidence="2 3" key="1">
    <citation type="journal article" date="2019" name="Appl. Microbiol. Biotechnol.">
        <title>Genome sequence of Isaria javanica and comparative genome analysis insights into family S53 peptidase evolution in fungal entomopathogens.</title>
        <authorList>
            <person name="Lin R."/>
            <person name="Zhang X."/>
            <person name="Xin B."/>
            <person name="Zou M."/>
            <person name="Gao Y."/>
            <person name="Qin F."/>
            <person name="Hu Q."/>
            <person name="Xie B."/>
            <person name="Cheng X."/>
        </authorList>
    </citation>
    <scope>NUCLEOTIDE SEQUENCE [LARGE SCALE GENOMIC DNA]</scope>
    <source>
        <strain evidence="2 3">IJ1G</strain>
    </source>
</reference>